<dbReference type="EMBL" id="GEDC01000777">
    <property type="protein sequence ID" value="JAS36521.1"/>
    <property type="molecule type" value="Transcribed_RNA"/>
</dbReference>
<feature type="domain" description="AAA+ ATPase" evidence="4">
    <location>
        <begin position="7"/>
        <end position="155"/>
    </location>
</feature>
<protein>
    <recommendedName>
        <fullName evidence="4">AAA+ ATPase domain-containing protein</fullName>
    </recommendedName>
</protein>
<dbReference type="GO" id="GO:0005524">
    <property type="term" value="F:ATP binding"/>
    <property type="evidence" value="ECO:0007669"/>
    <property type="project" value="UniProtKB-KW"/>
</dbReference>
<feature type="non-terminal residue" evidence="5">
    <location>
        <position position="1"/>
    </location>
</feature>
<dbReference type="InterPro" id="IPR003593">
    <property type="entry name" value="AAA+_ATPase"/>
</dbReference>
<evidence type="ECO:0000256" key="3">
    <source>
        <dbReference type="ARBA" id="ARBA00022840"/>
    </source>
</evidence>
<dbReference type="GO" id="GO:0005829">
    <property type="term" value="C:cytosol"/>
    <property type="evidence" value="ECO:0007669"/>
    <property type="project" value="TreeGrafter"/>
</dbReference>
<evidence type="ECO:0000259" key="4">
    <source>
        <dbReference type="SMART" id="SM00382"/>
    </source>
</evidence>
<dbReference type="EMBL" id="GEDC01025353">
    <property type="protein sequence ID" value="JAS11945.1"/>
    <property type="molecule type" value="Transcribed_RNA"/>
</dbReference>
<dbReference type="Gene3D" id="3.40.50.300">
    <property type="entry name" value="P-loop containing nucleotide triphosphate hydrolases"/>
    <property type="match status" value="2"/>
</dbReference>
<reference evidence="5" key="1">
    <citation type="submission" date="2015-12" db="EMBL/GenBank/DDBJ databases">
        <title>De novo transcriptome assembly of four potential Pierce s Disease insect vectors from Arizona vineyards.</title>
        <authorList>
            <person name="Tassone E.E."/>
        </authorList>
    </citation>
    <scope>NUCLEOTIDE SEQUENCE</scope>
</reference>
<dbReference type="SUPFAM" id="SSF52540">
    <property type="entry name" value="P-loop containing nucleoside triphosphate hydrolases"/>
    <property type="match status" value="2"/>
</dbReference>
<comment type="similarity">
    <text evidence="1">Belongs to the AAA ATPase family.</text>
</comment>
<evidence type="ECO:0000313" key="6">
    <source>
        <dbReference type="EMBL" id="JAS36521.1"/>
    </source>
</evidence>
<dbReference type="Pfam" id="PF00004">
    <property type="entry name" value="AAA"/>
    <property type="match status" value="2"/>
</dbReference>
<accession>A0A1B6CEW3</accession>
<evidence type="ECO:0000256" key="2">
    <source>
        <dbReference type="ARBA" id="ARBA00022741"/>
    </source>
</evidence>
<sequence>TTVHSPCKYNVLITGKHGSGKTKLSNYLCNYFREMPYFVHVIKVDCKQLHNKTVDSLAKTLSNAFTRCVYFQPSLLLFDDLDTIAGVVKDSNEMSAKSSHYFRVADLIYNLMNSIQDSCVSVIATALSHTTINAQIISARGCNAFNTILSIPLLDKADRLTIIKELFLQHDKIIDTHEILDSLTSIAIMTEGYVERDLDSLVKKSIFHAMERTSNSKYNVLMEDVQKALENTVPYDLINVNVTKGSDFSWEDIGGLHEAKKVLTEALIWPSKYGEVFDTCPLRNERGVLLYGLPGTGKTLLAKAIAGQCGFNFISVKGPELLSKYIGASEEAVRNIFQKAQNAKPCILFFDEFDSLAPRRGHDNTGVTDRVVNQLLTNLDGVETLEGVWVLASTSRPDLLDPALLRPGRIGTFIYCSLPNATERLEILHKLSRTLCFTADVNLEAIAEQTDCFTAPDIKALLYTALTLVTNQSECIINDGKNSEDSKIDKATITQEILLSALNVTKPYLQKSDRDRLLKTYDIFDKRRTGSREIIDISAQHITLA</sequence>
<dbReference type="GO" id="GO:0016558">
    <property type="term" value="P:protein import into peroxisome matrix"/>
    <property type="evidence" value="ECO:0007669"/>
    <property type="project" value="TreeGrafter"/>
</dbReference>
<feature type="domain" description="AAA+ ATPase" evidence="4">
    <location>
        <begin position="284"/>
        <end position="420"/>
    </location>
</feature>
<dbReference type="SMART" id="SM00382">
    <property type="entry name" value="AAA"/>
    <property type="match status" value="2"/>
</dbReference>
<dbReference type="FunFam" id="3.40.50.300:FF:000149">
    <property type="entry name" value="Nuclear valosin-containing protein-like"/>
    <property type="match status" value="1"/>
</dbReference>
<keyword evidence="3" id="KW-0067">ATP-binding</keyword>
<organism evidence="5">
    <name type="scientific">Clastoptera arizonana</name>
    <name type="common">Arizona spittle bug</name>
    <dbReference type="NCBI Taxonomy" id="38151"/>
    <lineage>
        <taxon>Eukaryota</taxon>
        <taxon>Metazoa</taxon>
        <taxon>Ecdysozoa</taxon>
        <taxon>Arthropoda</taxon>
        <taxon>Hexapoda</taxon>
        <taxon>Insecta</taxon>
        <taxon>Pterygota</taxon>
        <taxon>Neoptera</taxon>
        <taxon>Paraneoptera</taxon>
        <taxon>Hemiptera</taxon>
        <taxon>Auchenorrhyncha</taxon>
        <taxon>Cercopoidea</taxon>
        <taxon>Clastopteridae</taxon>
        <taxon>Clastoptera</taxon>
    </lineage>
</organism>
<proteinExistence type="inferred from homology"/>
<dbReference type="AlphaFoldDB" id="A0A1B6CEW3"/>
<evidence type="ECO:0000313" key="5">
    <source>
        <dbReference type="EMBL" id="JAS11945.1"/>
    </source>
</evidence>
<keyword evidence="2" id="KW-0547">Nucleotide-binding</keyword>
<name>A0A1B6CEW3_9HEMI</name>
<gene>
    <name evidence="5" type="ORF">g.27743</name>
    <name evidence="6" type="ORF">g.27747</name>
</gene>
<dbReference type="InterPro" id="IPR027417">
    <property type="entry name" value="P-loop_NTPase"/>
</dbReference>
<dbReference type="InterPro" id="IPR003959">
    <property type="entry name" value="ATPase_AAA_core"/>
</dbReference>
<dbReference type="PANTHER" id="PTHR23077">
    <property type="entry name" value="AAA-FAMILY ATPASE"/>
    <property type="match status" value="1"/>
</dbReference>
<dbReference type="PANTHER" id="PTHR23077:SF12">
    <property type="entry name" value="PEROXISOMAL ATPASE PEX1"/>
    <property type="match status" value="1"/>
</dbReference>
<dbReference type="InterPro" id="IPR050168">
    <property type="entry name" value="AAA_ATPase_domain"/>
</dbReference>
<dbReference type="Gene3D" id="1.10.8.60">
    <property type="match status" value="2"/>
</dbReference>
<evidence type="ECO:0000256" key="1">
    <source>
        <dbReference type="ARBA" id="ARBA00006914"/>
    </source>
</evidence>
<dbReference type="GO" id="GO:0005778">
    <property type="term" value="C:peroxisomal membrane"/>
    <property type="evidence" value="ECO:0007669"/>
    <property type="project" value="TreeGrafter"/>
</dbReference>
<dbReference type="GO" id="GO:0016887">
    <property type="term" value="F:ATP hydrolysis activity"/>
    <property type="evidence" value="ECO:0007669"/>
    <property type="project" value="InterPro"/>
</dbReference>